<evidence type="ECO:0000313" key="1">
    <source>
        <dbReference type="EMBL" id="KAK2181867.1"/>
    </source>
</evidence>
<sequence length="123" mass="13983">MYEQNRESSMDALRAKFLSKIVVEDEKLTSKSKIDLARLPPCHSALKPHLHRLKHHVALYKLADEAILAKLKPYDDGQGWIRTDDGVLEPVWSCGAALPNSLINLLYTGDREEKKEEEENEDG</sequence>
<keyword evidence="2" id="KW-1185">Reference proteome</keyword>
<evidence type="ECO:0000313" key="2">
    <source>
        <dbReference type="Proteomes" id="UP001209878"/>
    </source>
</evidence>
<accession>A0AAD9NT52</accession>
<dbReference type="Proteomes" id="UP001209878">
    <property type="component" value="Unassembled WGS sequence"/>
</dbReference>
<proteinExistence type="predicted"/>
<dbReference type="EMBL" id="JAODUO010000376">
    <property type="protein sequence ID" value="KAK2181867.1"/>
    <property type="molecule type" value="Genomic_DNA"/>
</dbReference>
<gene>
    <name evidence="1" type="ORF">NP493_378g02042</name>
</gene>
<comment type="caution">
    <text evidence="1">The sequence shown here is derived from an EMBL/GenBank/DDBJ whole genome shotgun (WGS) entry which is preliminary data.</text>
</comment>
<protein>
    <submittedName>
        <fullName evidence="1">Uncharacterized protein</fullName>
    </submittedName>
</protein>
<reference evidence="1" key="1">
    <citation type="journal article" date="2023" name="Mol. Biol. Evol.">
        <title>Third-Generation Sequencing Reveals the Adaptive Role of the Epigenome in Three Deep-Sea Polychaetes.</title>
        <authorList>
            <person name="Perez M."/>
            <person name="Aroh O."/>
            <person name="Sun Y."/>
            <person name="Lan Y."/>
            <person name="Juniper S.K."/>
            <person name="Young C.R."/>
            <person name="Angers B."/>
            <person name="Qian P.Y."/>
        </authorList>
    </citation>
    <scope>NUCLEOTIDE SEQUENCE</scope>
    <source>
        <strain evidence="1">R07B-5</strain>
    </source>
</reference>
<name>A0AAD9NT52_RIDPI</name>
<organism evidence="1 2">
    <name type="scientific">Ridgeia piscesae</name>
    <name type="common">Tubeworm</name>
    <dbReference type="NCBI Taxonomy" id="27915"/>
    <lineage>
        <taxon>Eukaryota</taxon>
        <taxon>Metazoa</taxon>
        <taxon>Spiralia</taxon>
        <taxon>Lophotrochozoa</taxon>
        <taxon>Annelida</taxon>
        <taxon>Polychaeta</taxon>
        <taxon>Sedentaria</taxon>
        <taxon>Canalipalpata</taxon>
        <taxon>Sabellida</taxon>
        <taxon>Siboglinidae</taxon>
        <taxon>Ridgeia</taxon>
    </lineage>
</organism>
<dbReference type="AlphaFoldDB" id="A0AAD9NT52"/>